<reference evidence="2" key="1">
    <citation type="submission" date="2023-03" db="EMBL/GenBank/DDBJ databases">
        <title>Massive genome expansion in bonnet fungi (Mycena s.s.) driven by repeated elements and novel gene families across ecological guilds.</title>
        <authorList>
            <consortium name="Lawrence Berkeley National Laboratory"/>
            <person name="Harder C.B."/>
            <person name="Miyauchi S."/>
            <person name="Viragh M."/>
            <person name="Kuo A."/>
            <person name="Thoen E."/>
            <person name="Andreopoulos B."/>
            <person name="Lu D."/>
            <person name="Skrede I."/>
            <person name="Drula E."/>
            <person name="Henrissat B."/>
            <person name="Morin E."/>
            <person name="Kohler A."/>
            <person name="Barry K."/>
            <person name="LaButti K."/>
            <person name="Morin E."/>
            <person name="Salamov A."/>
            <person name="Lipzen A."/>
            <person name="Mereny Z."/>
            <person name="Hegedus B."/>
            <person name="Baldrian P."/>
            <person name="Stursova M."/>
            <person name="Weitz H."/>
            <person name="Taylor A."/>
            <person name="Grigoriev I.V."/>
            <person name="Nagy L.G."/>
            <person name="Martin F."/>
            <person name="Kauserud H."/>
        </authorList>
    </citation>
    <scope>NUCLEOTIDE SEQUENCE</scope>
    <source>
        <strain evidence="2">CBHHK188m</strain>
    </source>
</reference>
<feature type="region of interest" description="Disordered" evidence="1">
    <location>
        <begin position="121"/>
        <end position="153"/>
    </location>
</feature>
<protein>
    <submittedName>
        <fullName evidence="2">Uncharacterized protein</fullName>
    </submittedName>
</protein>
<evidence type="ECO:0000256" key="1">
    <source>
        <dbReference type="SAM" id="MobiDB-lite"/>
    </source>
</evidence>
<organism evidence="2 3">
    <name type="scientific">Mycena maculata</name>
    <dbReference type="NCBI Taxonomy" id="230809"/>
    <lineage>
        <taxon>Eukaryota</taxon>
        <taxon>Fungi</taxon>
        <taxon>Dikarya</taxon>
        <taxon>Basidiomycota</taxon>
        <taxon>Agaricomycotina</taxon>
        <taxon>Agaricomycetes</taxon>
        <taxon>Agaricomycetidae</taxon>
        <taxon>Agaricales</taxon>
        <taxon>Marasmiineae</taxon>
        <taxon>Mycenaceae</taxon>
        <taxon>Mycena</taxon>
    </lineage>
</organism>
<name>A0AAD7JLQ1_9AGAR</name>
<sequence>MTGSDGNFREAPENRSCVERVRMCMDITPPLLVLDTFFSAAVIQASLRFEKKTSFVPWTQDSFPGFPLGSPLPRRCRRHPHSTVTTAGASSSRLFVSSRPPAKELVVVLPSSDRVVVGVGGIEDNSDGTVNSSTGELPVGDAGGTEPLHGHPA</sequence>
<dbReference type="AlphaFoldDB" id="A0AAD7JLQ1"/>
<evidence type="ECO:0000313" key="3">
    <source>
        <dbReference type="Proteomes" id="UP001215280"/>
    </source>
</evidence>
<dbReference type="Proteomes" id="UP001215280">
    <property type="component" value="Unassembled WGS sequence"/>
</dbReference>
<evidence type="ECO:0000313" key="2">
    <source>
        <dbReference type="EMBL" id="KAJ7767524.1"/>
    </source>
</evidence>
<comment type="caution">
    <text evidence="2">The sequence shown here is derived from an EMBL/GenBank/DDBJ whole genome shotgun (WGS) entry which is preliminary data.</text>
</comment>
<proteinExistence type="predicted"/>
<keyword evidence="3" id="KW-1185">Reference proteome</keyword>
<accession>A0AAD7JLQ1</accession>
<dbReference type="EMBL" id="JARJLG010000030">
    <property type="protein sequence ID" value="KAJ7767524.1"/>
    <property type="molecule type" value="Genomic_DNA"/>
</dbReference>
<gene>
    <name evidence="2" type="ORF">DFH07DRAFT_769619</name>
</gene>